<dbReference type="GO" id="GO:0036222">
    <property type="term" value="F:XTP diphosphatase activity"/>
    <property type="evidence" value="ECO:0007669"/>
    <property type="project" value="UniProtKB-UniRule"/>
</dbReference>
<feature type="binding site" evidence="10">
    <location>
        <begin position="150"/>
        <end position="153"/>
    </location>
    <ligand>
        <name>substrate</name>
    </ligand>
</feature>
<keyword evidence="4 10" id="KW-0547">Nucleotide-binding</keyword>
<dbReference type="Proteomes" id="UP000885931">
    <property type="component" value="Unassembled WGS sequence"/>
</dbReference>
<name>A0A7C1BBX7_UNCW3</name>
<dbReference type="EC" id="3.6.1.66" evidence="10"/>
<dbReference type="InterPro" id="IPR002637">
    <property type="entry name" value="RdgB/HAM1"/>
</dbReference>
<comment type="function">
    <text evidence="10">Pyrophosphatase that catalyzes the hydrolysis of nucleoside triphosphates to their monophosphate derivatives, with a high preference for the non-canonical purine nucleotides XTP (xanthosine triphosphate), dITP (deoxyinosine triphosphate) and ITP. Seems to function as a house-cleaning enzyme that removes non-canonical purine nucleotides from the nucleotide pool, thus preventing their incorporation into DNA/RNA and avoiding chromosomal lesions.</text>
</comment>
<dbReference type="CDD" id="cd00515">
    <property type="entry name" value="HAM1"/>
    <property type="match status" value="1"/>
</dbReference>
<keyword evidence="6 10" id="KW-0460">Magnesium</keyword>
<comment type="subunit">
    <text evidence="2 10">Homodimer.</text>
</comment>
<keyword evidence="5 10" id="KW-0378">Hydrolase</keyword>
<evidence type="ECO:0000256" key="1">
    <source>
        <dbReference type="ARBA" id="ARBA00008023"/>
    </source>
</evidence>
<comment type="catalytic activity">
    <reaction evidence="10">
        <text>ITP + H2O = IMP + diphosphate + H(+)</text>
        <dbReference type="Rhea" id="RHEA:29399"/>
        <dbReference type="ChEBI" id="CHEBI:15377"/>
        <dbReference type="ChEBI" id="CHEBI:15378"/>
        <dbReference type="ChEBI" id="CHEBI:33019"/>
        <dbReference type="ChEBI" id="CHEBI:58053"/>
        <dbReference type="ChEBI" id="CHEBI:61402"/>
        <dbReference type="EC" id="3.6.1.66"/>
    </reaction>
</comment>
<evidence type="ECO:0000256" key="10">
    <source>
        <dbReference type="HAMAP-Rule" id="MF_01405"/>
    </source>
</evidence>
<dbReference type="EMBL" id="DRBW01000155">
    <property type="protein sequence ID" value="HDM90330.1"/>
    <property type="molecule type" value="Genomic_DNA"/>
</dbReference>
<feature type="active site" description="Proton acceptor" evidence="10">
    <location>
        <position position="67"/>
    </location>
</feature>
<dbReference type="PANTHER" id="PTHR11067">
    <property type="entry name" value="INOSINE TRIPHOSPHATE PYROPHOSPHATASE/HAM1 PROTEIN"/>
    <property type="match status" value="1"/>
</dbReference>
<dbReference type="Gene3D" id="3.90.950.10">
    <property type="match status" value="1"/>
</dbReference>
<keyword evidence="3 10" id="KW-0479">Metal-binding</keyword>
<sequence>MRLVLASGNPDKVREIKEILRDIEVLPLSSFVDEFEIEESGLTFRENAYIKVQKAFELTGLPSLADDTGLVVHGLHGMPGVFSSRFAGENAGYEANRRKLLEALRGMPLSARRAYFICVVAFMEKPGEVRFFEGKVEGFITKEPRGDGGFGYDPIFLYPPLGRTFAELSLREKNRVSHRYRALSRFREYLNESGLSR</sequence>
<dbReference type="AlphaFoldDB" id="A0A7C1BBX7"/>
<comment type="similarity">
    <text evidence="1 10 11">Belongs to the HAM1 NTPase family.</text>
</comment>
<comment type="cofactor">
    <cofactor evidence="10">
        <name>Mg(2+)</name>
        <dbReference type="ChEBI" id="CHEBI:18420"/>
    </cofactor>
    <text evidence="10">Binds 1 Mg(2+) ion per subunit.</text>
</comment>
<evidence type="ECO:0000256" key="4">
    <source>
        <dbReference type="ARBA" id="ARBA00022741"/>
    </source>
</evidence>
<dbReference type="GO" id="GO:0009146">
    <property type="term" value="P:purine nucleoside triphosphate catabolic process"/>
    <property type="evidence" value="ECO:0007669"/>
    <property type="project" value="UniProtKB-UniRule"/>
</dbReference>
<dbReference type="InterPro" id="IPR029001">
    <property type="entry name" value="ITPase-like_fam"/>
</dbReference>
<keyword evidence="7 10" id="KW-0546">Nucleotide metabolism</keyword>
<dbReference type="GO" id="GO:0017111">
    <property type="term" value="F:ribonucleoside triphosphate phosphatase activity"/>
    <property type="evidence" value="ECO:0007669"/>
    <property type="project" value="InterPro"/>
</dbReference>
<dbReference type="GO" id="GO:0036220">
    <property type="term" value="F:ITP diphosphatase activity"/>
    <property type="evidence" value="ECO:0007669"/>
    <property type="project" value="UniProtKB-UniRule"/>
</dbReference>
<feature type="binding site" evidence="10">
    <location>
        <position position="38"/>
    </location>
    <ligand>
        <name>Mg(2+)</name>
        <dbReference type="ChEBI" id="CHEBI:18420"/>
    </ligand>
</feature>
<evidence type="ECO:0000256" key="2">
    <source>
        <dbReference type="ARBA" id="ARBA00011738"/>
    </source>
</evidence>
<dbReference type="GO" id="GO:0009117">
    <property type="term" value="P:nucleotide metabolic process"/>
    <property type="evidence" value="ECO:0007669"/>
    <property type="project" value="UniProtKB-KW"/>
</dbReference>
<evidence type="ECO:0000256" key="9">
    <source>
        <dbReference type="ARBA" id="ARBA00052017"/>
    </source>
</evidence>
<evidence type="ECO:0000256" key="3">
    <source>
        <dbReference type="ARBA" id="ARBA00022723"/>
    </source>
</evidence>
<reference evidence="12" key="1">
    <citation type="journal article" date="2020" name="mSystems">
        <title>Genome- and Community-Level Interaction Insights into Carbon Utilization and Element Cycling Functions of Hydrothermarchaeota in Hydrothermal Sediment.</title>
        <authorList>
            <person name="Zhou Z."/>
            <person name="Liu Y."/>
            <person name="Xu W."/>
            <person name="Pan J."/>
            <person name="Luo Z.H."/>
            <person name="Li M."/>
        </authorList>
    </citation>
    <scope>NUCLEOTIDE SEQUENCE [LARGE SCALE GENOMIC DNA]</scope>
    <source>
        <strain evidence="12">HyVt-237</strain>
    </source>
</reference>
<dbReference type="Pfam" id="PF01725">
    <property type="entry name" value="Ham1p_like"/>
    <property type="match status" value="1"/>
</dbReference>
<dbReference type="GO" id="GO:0046872">
    <property type="term" value="F:metal ion binding"/>
    <property type="evidence" value="ECO:0007669"/>
    <property type="project" value="UniProtKB-KW"/>
</dbReference>
<protein>
    <recommendedName>
        <fullName evidence="10">dITP/XTP pyrophosphatase</fullName>
        <ecNumber evidence="10">3.6.1.66</ecNumber>
    </recommendedName>
    <alternativeName>
        <fullName evidence="10">Non-canonical purine NTP pyrophosphatase</fullName>
    </alternativeName>
    <alternativeName>
        <fullName evidence="10">Non-standard purine NTP pyrophosphatase</fullName>
    </alternativeName>
    <alternativeName>
        <fullName evidence="10">Nucleoside-triphosphate diphosphatase</fullName>
    </alternativeName>
    <alternativeName>
        <fullName evidence="10">Nucleoside-triphosphate pyrophosphatase</fullName>
        <shortName evidence="10">NTPase</shortName>
    </alternativeName>
</protein>
<dbReference type="InterPro" id="IPR020922">
    <property type="entry name" value="dITP/XTP_pyrophosphatase"/>
</dbReference>
<dbReference type="HAMAP" id="MF_01405">
    <property type="entry name" value="Non_canon_purine_NTPase"/>
    <property type="match status" value="1"/>
</dbReference>
<dbReference type="FunFam" id="3.90.950.10:FF:000001">
    <property type="entry name" value="dITP/XTP pyrophosphatase"/>
    <property type="match status" value="1"/>
</dbReference>
<gene>
    <name evidence="12" type="primary">rdgB</name>
    <name evidence="12" type="ORF">ENG67_03865</name>
</gene>
<comment type="catalytic activity">
    <reaction evidence="9 10">
        <text>XTP + H2O = XMP + diphosphate + H(+)</text>
        <dbReference type="Rhea" id="RHEA:28610"/>
        <dbReference type="ChEBI" id="CHEBI:15377"/>
        <dbReference type="ChEBI" id="CHEBI:15378"/>
        <dbReference type="ChEBI" id="CHEBI:33019"/>
        <dbReference type="ChEBI" id="CHEBI:57464"/>
        <dbReference type="ChEBI" id="CHEBI:61314"/>
        <dbReference type="EC" id="3.6.1.66"/>
    </reaction>
</comment>
<evidence type="ECO:0000256" key="11">
    <source>
        <dbReference type="RuleBase" id="RU003781"/>
    </source>
</evidence>
<proteinExistence type="inferred from homology"/>
<feature type="binding site" evidence="10">
    <location>
        <begin position="178"/>
        <end position="179"/>
    </location>
    <ligand>
        <name>substrate</name>
    </ligand>
</feature>
<dbReference type="PANTHER" id="PTHR11067:SF9">
    <property type="entry name" value="INOSINE TRIPHOSPHATE PYROPHOSPHATASE"/>
    <property type="match status" value="1"/>
</dbReference>
<comment type="caution">
    <text evidence="12">The sequence shown here is derived from an EMBL/GenBank/DDBJ whole genome shotgun (WGS) entry which is preliminary data.</text>
</comment>
<comment type="catalytic activity">
    <reaction evidence="8 10">
        <text>dITP + H2O = dIMP + diphosphate + H(+)</text>
        <dbReference type="Rhea" id="RHEA:28342"/>
        <dbReference type="ChEBI" id="CHEBI:15377"/>
        <dbReference type="ChEBI" id="CHEBI:15378"/>
        <dbReference type="ChEBI" id="CHEBI:33019"/>
        <dbReference type="ChEBI" id="CHEBI:61194"/>
        <dbReference type="ChEBI" id="CHEBI:61382"/>
        <dbReference type="EC" id="3.6.1.66"/>
    </reaction>
</comment>
<dbReference type="GO" id="GO:0035870">
    <property type="term" value="F:dITP diphosphatase activity"/>
    <property type="evidence" value="ECO:0007669"/>
    <property type="project" value="UniProtKB-UniRule"/>
</dbReference>
<evidence type="ECO:0000256" key="8">
    <source>
        <dbReference type="ARBA" id="ARBA00051875"/>
    </source>
</evidence>
<accession>A0A7C1BBX7</accession>
<dbReference type="NCBIfam" id="TIGR00042">
    <property type="entry name" value="RdgB/HAM1 family non-canonical purine NTP pyrophosphatase"/>
    <property type="match status" value="1"/>
</dbReference>
<organism evidence="12">
    <name type="scientific">candidate division WOR-3 bacterium</name>
    <dbReference type="NCBI Taxonomy" id="2052148"/>
    <lineage>
        <taxon>Bacteria</taxon>
        <taxon>Bacteria division WOR-3</taxon>
    </lineage>
</organism>
<feature type="binding site" evidence="10">
    <location>
        <position position="68"/>
    </location>
    <ligand>
        <name>substrate</name>
    </ligand>
</feature>
<dbReference type="GO" id="GO:0000166">
    <property type="term" value="F:nucleotide binding"/>
    <property type="evidence" value="ECO:0007669"/>
    <property type="project" value="UniProtKB-KW"/>
</dbReference>
<feature type="binding site" evidence="10">
    <location>
        <begin position="7"/>
        <end position="12"/>
    </location>
    <ligand>
        <name>substrate</name>
    </ligand>
</feature>
<dbReference type="GO" id="GO:0005829">
    <property type="term" value="C:cytosol"/>
    <property type="evidence" value="ECO:0007669"/>
    <property type="project" value="TreeGrafter"/>
</dbReference>
<feature type="binding site" evidence="10">
    <location>
        <position position="173"/>
    </location>
    <ligand>
        <name>substrate</name>
    </ligand>
</feature>
<feature type="binding site" evidence="10">
    <location>
        <position position="67"/>
    </location>
    <ligand>
        <name>Mg(2+)</name>
        <dbReference type="ChEBI" id="CHEBI:18420"/>
    </ligand>
</feature>
<evidence type="ECO:0000256" key="6">
    <source>
        <dbReference type="ARBA" id="ARBA00022842"/>
    </source>
</evidence>
<evidence type="ECO:0000256" key="5">
    <source>
        <dbReference type="ARBA" id="ARBA00022801"/>
    </source>
</evidence>
<evidence type="ECO:0000256" key="7">
    <source>
        <dbReference type="ARBA" id="ARBA00023080"/>
    </source>
</evidence>
<dbReference type="SUPFAM" id="SSF52972">
    <property type="entry name" value="ITPase-like"/>
    <property type="match status" value="1"/>
</dbReference>
<evidence type="ECO:0000313" key="12">
    <source>
        <dbReference type="EMBL" id="HDM90330.1"/>
    </source>
</evidence>